<keyword evidence="3 7" id="KW-0677">Repeat</keyword>
<evidence type="ECO:0000256" key="4">
    <source>
        <dbReference type="ARBA" id="ARBA00023157"/>
    </source>
</evidence>
<dbReference type="Pfam" id="PF21700">
    <property type="entry name" value="EGF_DL_JAG"/>
    <property type="match status" value="1"/>
</dbReference>
<keyword evidence="7 8" id="KW-0812">Transmembrane</keyword>
<evidence type="ECO:0000313" key="12">
    <source>
        <dbReference type="Proteomes" id="UP001177023"/>
    </source>
</evidence>
<name>A0AA36D805_9BILA</name>
<evidence type="ECO:0000313" key="11">
    <source>
        <dbReference type="EMBL" id="CAJ0582402.1"/>
    </source>
</evidence>
<organism evidence="11 12">
    <name type="scientific">Mesorhabditis spiculigera</name>
    <dbReference type="NCBI Taxonomy" id="96644"/>
    <lineage>
        <taxon>Eukaryota</taxon>
        <taxon>Metazoa</taxon>
        <taxon>Ecdysozoa</taxon>
        <taxon>Nematoda</taxon>
        <taxon>Chromadorea</taxon>
        <taxon>Rhabditida</taxon>
        <taxon>Rhabditina</taxon>
        <taxon>Rhabditomorpha</taxon>
        <taxon>Rhabditoidea</taxon>
        <taxon>Rhabditidae</taxon>
        <taxon>Mesorhabditinae</taxon>
        <taxon>Mesorhabditis</taxon>
    </lineage>
</organism>
<feature type="domain" description="EGF-like" evidence="9">
    <location>
        <begin position="240"/>
        <end position="276"/>
    </location>
</feature>
<evidence type="ECO:0000256" key="1">
    <source>
        <dbReference type="ARBA" id="ARBA00022473"/>
    </source>
</evidence>
<feature type="disulfide bond" evidence="5">
    <location>
        <begin position="296"/>
        <end position="306"/>
    </location>
</feature>
<evidence type="ECO:0000256" key="2">
    <source>
        <dbReference type="ARBA" id="ARBA00022536"/>
    </source>
</evidence>
<gene>
    <name evidence="11" type="ORF">MSPICULIGERA_LOCUS20535</name>
</gene>
<dbReference type="SUPFAM" id="SSF57196">
    <property type="entry name" value="EGF/Laminin"/>
    <property type="match status" value="2"/>
</dbReference>
<dbReference type="SMART" id="SM00179">
    <property type="entry name" value="EGF_CA"/>
    <property type="match status" value="1"/>
</dbReference>
<accession>A0AA36D805</accession>
<protein>
    <recommendedName>
        <fullName evidence="7">Delta-like protein</fullName>
    </recommendedName>
</protein>
<feature type="transmembrane region" description="Helical" evidence="8">
    <location>
        <begin position="356"/>
        <end position="376"/>
    </location>
</feature>
<evidence type="ECO:0000256" key="6">
    <source>
        <dbReference type="PROSITE-ProRule" id="PRU00377"/>
    </source>
</evidence>
<dbReference type="EMBL" id="CATQJA010002664">
    <property type="protein sequence ID" value="CAJ0582402.1"/>
    <property type="molecule type" value="Genomic_DNA"/>
</dbReference>
<keyword evidence="4 5" id="KW-1015">Disulfide bond</keyword>
<comment type="subcellular location">
    <subcellularLocation>
        <location evidence="7">Membrane</location>
        <topology evidence="7">Single-pass type I membrane protein</topology>
    </subcellularLocation>
</comment>
<evidence type="ECO:0000256" key="5">
    <source>
        <dbReference type="PROSITE-ProRule" id="PRU00076"/>
    </source>
</evidence>
<dbReference type="PROSITE" id="PS01186">
    <property type="entry name" value="EGF_2"/>
    <property type="match status" value="3"/>
</dbReference>
<feature type="domain" description="DSL" evidence="10">
    <location>
        <begin position="127"/>
        <end position="175"/>
    </location>
</feature>
<feature type="disulfide bond" evidence="5">
    <location>
        <begin position="266"/>
        <end position="275"/>
    </location>
</feature>
<evidence type="ECO:0000259" key="9">
    <source>
        <dbReference type="PROSITE" id="PS50026"/>
    </source>
</evidence>
<dbReference type="GO" id="GO:0005509">
    <property type="term" value="F:calcium ion binding"/>
    <property type="evidence" value="ECO:0007669"/>
    <property type="project" value="InterPro"/>
</dbReference>
<dbReference type="InterPro" id="IPR051830">
    <property type="entry name" value="NOTCH_homolog"/>
</dbReference>
<comment type="caution">
    <text evidence="11">The sequence shown here is derived from an EMBL/GenBank/DDBJ whole genome shotgun (WGS) entry which is preliminary data.</text>
</comment>
<keyword evidence="2 5" id="KW-0245">EGF-like domain</keyword>
<dbReference type="SMART" id="SM00051">
    <property type="entry name" value="DSL"/>
    <property type="match status" value="1"/>
</dbReference>
<dbReference type="Pfam" id="PF01414">
    <property type="entry name" value="DSL"/>
    <property type="match status" value="1"/>
</dbReference>
<keyword evidence="7 8" id="KW-1133">Transmembrane helix</keyword>
<comment type="function">
    <text evidence="7">Putative Notch ligand involved in the mediation of Notch signaling.</text>
</comment>
<dbReference type="Proteomes" id="UP001177023">
    <property type="component" value="Unassembled WGS sequence"/>
</dbReference>
<proteinExistence type="predicted"/>
<dbReference type="PANTHER" id="PTHR24033:SF151">
    <property type="entry name" value="NOTCH 2"/>
    <property type="match status" value="1"/>
</dbReference>
<evidence type="ECO:0000259" key="10">
    <source>
        <dbReference type="PROSITE" id="PS51051"/>
    </source>
</evidence>
<dbReference type="Gene3D" id="2.10.25.10">
    <property type="entry name" value="Laminin"/>
    <property type="match status" value="3"/>
</dbReference>
<feature type="domain" description="EGF-like" evidence="9">
    <location>
        <begin position="292"/>
        <end position="331"/>
    </location>
</feature>
<dbReference type="Gene3D" id="2.10.25.140">
    <property type="match status" value="1"/>
</dbReference>
<dbReference type="InterPro" id="IPR000742">
    <property type="entry name" value="EGF"/>
</dbReference>
<reference evidence="11" key="1">
    <citation type="submission" date="2023-06" db="EMBL/GenBank/DDBJ databases">
        <authorList>
            <person name="Delattre M."/>
        </authorList>
    </citation>
    <scope>NUCLEOTIDE SEQUENCE</scope>
    <source>
        <strain evidence="11">AF72</strain>
    </source>
</reference>
<dbReference type="GO" id="GO:0007154">
    <property type="term" value="P:cell communication"/>
    <property type="evidence" value="ECO:0007669"/>
    <property type="project" value="InterPro"/>
</dbReference>
<feature type="disulfide bond" evidence="5">
    <location>
        <begin position="321"/>
        <end position="330"/>
    </location>
</feature>
<keyword evidence="7" id="KW-0732">Signal</keyword>
<feature type="disulfide bond" evidence="6">
    <location>
        <begin position="166"/>
        <end position="175"/>
    </location>
</feature>
<dbReference type="InterPro" id="IPR001774">
    <property type="entry name" value="DSL"/>
</dbReference>
<dbReference type="GO" id="GO:0016020">
    <property type="term" value="C:membrane"/>
    <property type="evidence" value="ECO:0007669"/>
    <property type="project" value="UniProtKB-SubCell"/>
</dbReference>
<feature type="disulfide bond" evidence="5">
    <location>
        <begin position="244"/>
        <end position="254"/>
    </location>
</feature>
<evidence type="ECO:0000256" key="7">
    <source>
        <dbReference type="RuleBase" id="RU280815"/>
    </source>
</evidence>
<dbReference type="PROSITE" id="PS51051">
    <property type="entry name" value="DSL"/>
    <property type="match status" value="1"/>
</dbReference>
<keyword evidence="7 8" id="KW-0472">Membrane</keyword>
<comment type="caution">
    <text evidence="5">Lacks conserved residue(s) required for the propagation of feature annotation.</text>
</comment>
<dbReference type="InterPro" id="IPR001881">
    <property type="entry name" value="EGF-like_Ca-bd_dom"/>
</dbReference>
<evidence type="ECO:0000256" key="3">
    <source>
        <dbReference type="ARBA" id="ARBA00022737"/>
    </source>
</evidence>
<feature type="non-terminal residue" evidence="11">
    <location>
        <position position="1"/>
    </location>
</feature>
<keyword evidence="1 7" id="KW-0217">Developmental protein</keyword>
<dbReference type="PROSITE" id="PS50026">
    <property type="entry name" value="EGF_3"/>
    <property type="match status" value="2"/>
</dbReference>
<evidence type="ECO:0000256" key="8">
    <source>
        <dbReference type="SAM" id="Phobius"/>
    </source>
</evidence>
<feature type="disulfide bond" evidence="6">
    <location>
        <begin position="129"/>
        <end position="138"/>
    </location>
</feature>
<dbReference type="AlphaFoldDB" id="A0AA36D805"/>
<dbReference type="SMART" id="SM00181">
    <property type="entry name" value="EGF"/>
    <property type="match status" value="4"/>
</dbReference>
<sequence>MPSAAARGYLEVKLHRFAIKNVLLPFNGTLCVGQRKFDVFSRSRDCSLAHETLQIKNTISDHPYATDIPFTVRWPFQRLLYFSFTASQNSRIIFTEQTQLAGFSPKSHPLVLEKESPLYNLSLSLKLRCSDNFYGDSCDSFCERPAGFEKNGRFNMTCGPDGRRHCANGWSGLMCDQPVCSAGCAHGKCSAPGMCLCENGWKGSDCSTCTTSPGCQNGGCVRPNQCICRPGWDGLLCDKKVDPCEGVLCTNGKCQSKNETGYFCECHPGFVGSNCSLQAYTPTPAANKMTSVLLECHPKYCIHGDCVRHVEDGLQFFKCHCPTGYDGLRCERETTVTPHNSSINASKFTWENSMTILLMIGCLFTILNICGCFWCLKLKRTKPHFDFTVAYHSDEVVKRAPSSTDEPFLHDTMTRDLQRYSVDYPKTFSSFLPPQEESPNTTFSSTASTQRVHPVFEEPIRIIYSDCPTHDKNLETESACRENDENTAKASGLMIDINKGTEMFIC</sequence>
<dbReference type="PROSITE" id="PS00022">
    <property type="entry name" value="EGF_1"/>
    <property type="match status" value="3"/>
</dbReference>
<keyword evidence="12" id="KW-1185">Reference proteome</keyword>
<dbReference type="PANTHER" id="PTHR24033">
    <property type="entry name" value="EGF-LIKE DOMAIN-CONTAINING PROTEIN"/>
    <property type="match status" value="1"/>
</dbReference>